<feature type="compositionally biased region" description="Basic and acidic residues" evidence="1">
    <location>
        <begin position="382"/>
        <end position="398"/>
    </location>
</feature>
<dbReference type="SUPFAM" id="SSF54171">
    <property type="entry name" value="DNA-binding domain"/>
    <property type="match status" value="1"/>
</dbReference>
<dbReference type="PaxDb" id="2903-EOD14648"/>
<dbReference type="Proteomes" id="UP000013827">
    <property type="component" value="Unassembled WGS sequence"/>
</dbReference>
<feature type="domain" description="MBD" evidence="2">
    <location>
        <begin position="307"/>
        <end position="377"/>
    </location>
</feature>
<dbReference type="GO" id="GO:0003677">
    <property type="term" value="F:DNA binding"/>
    <property type="evidence" value="ECO:0007669"/>
    <property type="project" value="InterPro"/>
</dbReference>
<reference evidence="3" key="2">
    <citation type="submission" date="2024-10" db="UniProtKB">
        <authorList>
            <consortium name="EnsemblProtists"/>
        </authorList>
    </citation>
    <scope>IDENTIFICATION</scope>
</reference>
<dbReference type="InterPro" id="IPR016177">
    <property type="entry name" value="DNA-bd_dom_sf"/>
</dbReference>
<dbReference type="CDD" id="cd20403">
    <property type="entry name" value="Tudor_Agenet_FMRP-like_rpt2"/>
    <property type="match status" value="1"/>
</dbReference>
<proteinExistence type="predicted"/>
<evidence type="ECO:0000259" key="2">
    <source>
        <dbReference type="PROSITE" id="PS50982"/>
    </source>
</evidence>
<dbReference type="HOGENOM" id="CLU_662963_0_0_1"/>
<dbReference type="PANTHER" id="PTHR31917:SF147">
    <property type="entry name" value="AGENET DOMAIN-CONTAINING PROTEIN"/>
    <property type="match status" value="1"/>
</dbReference>
<dbReference type="KEGG" id="ehx:EMIHUDRAFT_197125"/>
<dbReference type="PANTHER" id="PTHR31917">
    <property type="entry name" value="AGENET DOMAIN-CONTAINING PROTEIN-RELATED"/>
    <property type="match status" value="1"/>
</dbReference>
<feature type="region of interest" description="Disordered" evidence="1">
    <location>
        <begin position="369"/>
        <end position="398"/>
    </location>
</feature>
<dbReference type="Pfam" id="PF01429">
    <property type="entry name" value="MBD"/>
    <property type="match status" value="1"/>
</dbReference>
<organism evidence="3 4">
    <name type="scientific">Emiliania huxleyi (strain CCMP1516)</name>
    <dbReference type="NCBI Taxonomy" id="280463"/>
    <lineage>
        <taxon>Eukaryota</taxon>
        <taxon>Haptista</taxon>
        <taxon>Haptophyta</taxon>
        <taxon>Prymnesiophyceae</taxon>
        <taxon>Isochrysidales</taxon>
        <taxon>Noelaerhabdaceae</taxon>
        <taxon>Emiliania</taxon>
    </lineage>
</organism>
<dbReference type="AlphaFoldDB" id="A0A0D3ITR3"/>
<evidence type="ECO:0000313" key="3">
    <source>
        <dbReference type="EnsemblProtists" id="EOD14648"/>
    </source>
</evidence>
<keyword evidence="4" id="KW-1185">Reference proteome</keyword>
<dbReference type="Gene3D" id="3.30.890.10">
    <property type="entry name" value="Methyl-cpg-binding Protein 2, Chain A"/>
    <property type="match status" value="1"/>
</dbReference>
<dbReference type="CDD" id="cd20405">
    <property type="entry name" value="Tudor_Agenet_AtDUF_rpt1_3"/>
    <property type="match status" value="1"/>
</dbReference>
<dbReference type="InterPro" id="IPR008395">
    <property type="entry name" value="Agenet-like_dom"/>
</dbReference>
<accession>A0A0D3ITR3</accession>
<name>A0A0D3ITR3_EMIH1</name>
<dbReference type="InterPro" id="IPR001739">
    <property type="entry name" value="Methyl_CpG_DNA-bd"/>
</dbReference>
<evidence type="ECO:0000313" key="4">
    <source>
        <dbReference type="Proteomes" id="UP000013827"/>
    </source>
</evidence>
<protein>
    <recommendedName>
        <fullName evidence="2">MBD domain-containing protein</fullName>
    </recommendedName>
</protein>
<dbReference type="Pfam" id="PF05641">
    <property type="entry name" value="Agenet"/>
    <property type="match status" value="1"/>
</dbReference>
<reference evidence="4" key="1">
    <citation type="journal article" date="2013" name="Nature">
        <title>Pan genome of the phytoplankton Emiliania underpins its global distribution.</title>
        <authorList>
            <person name="Read B.A."/>
            <person name="Kegel J."/>
            <person name="Klute M.J."/>
            <person name="Kuo A."/>
            <person name="Lefebvre S.C."/>
            <person name="Maumus F."/>
            <person name="Mayer C."/>
            <person name="Miller J."/>
            <person name="Monier A."/>
            <person name="Salamov A."/>
            <person name="Young J."/>
            <person name="Aguilar M."/>
            <person name="Claverie J.M."/>
            <person name="Frickenhaus S."/>
            <person name="Gonzalez K."/>
            <person name="Herman E.K."/>
            <person name="Lin Y.C."/>
            <person name="Napier J."/>
            <person name="Ogata H."/>
            <person name="Sarno A.F."/>
            <person name="Shmutz J."/>
            <person name="Schroeder D."/>
            <person name="de Vargas C."/>
            <person name="Verret F."/>
            <person name="von Dassow P."/>
            <person name="Valentin K."/>
            <person name="Van de Peer Y."/>
            <person name="Wheeler G."/>
            <person name="Dacks J.B."/>
            <person name="Delwiche C.F."/>
            <person name="Dyhrman S.T."/>
            <person name="Glockner G."/>
            <person name="John U."/>
            <person name="Richards T."/>
            <person name="Worden A.Z."/>
            <person name="Zhang X."/>
            <person name="Grigoriev I.V."/>
            <person name="Allen A.E."/>
            <person name="Bidle K."/>
            <person name="Borodovsky M."/>
            <person name="Bowler C."/>
            <person name="Brownlee C."/>
            <person name="Cock J.M."/>
            <person name="Elias M."/>
            <person name="Gladyshev V.N."/>
            <person name="Groth M."/>
            <person name="Guda C."/>
            <person name="Hadaegh A."/>
            <person name="Iglesias-Rodriguez M.D."/>
            <person name="Jenkins J."/>
            <person name="Jones B.M."/>
            <person name="Lawson T."/>
            <person name="Leese F."/>
            <person name="Lindquist E."/>
            <person name="Lobanov A."/>
            <person name="Lomsadze A."/>
            <person name="Malik S.B."/>
            <person name="Marsh M.E."/>
            <person name="Mackinder L."/>
            <person name="Mock T."/>
            <person name="Mueller-Roeber B."/>
            <person name="Pagarete A."/>
            <person name="Parker M."/>
            <person name="Probert I."/>
            <person name="Quesneville H."/>
            <person name="Raines C."/>
            <person name="Rensing S.A."/>
            <person name="Riano-Pachon D.M."/>
            <person name="Richier S."/>
            <person name="Rokitta S."/>
            <person name="Shiraiwa Y."/>
            <person name="Soanes D.M."/>
            <person name="van der Giezen M."/>
            <person name="Wahlund T.M."/>
            <person name="Williams B."/>
            <person name="Wilson W."/>
            <person name="Wolfe G."/>
            <person name="Wurch L.L."/>
        </authorList>
    </citation>
    <scope>NUCLEOTIDE SEQUENCE</scope>
</reference>
<sequence length="398" mass="42198">MTGSVAAPAWLAAGCEIEVLADEDGLRGSRYAACVLLPPKQGKVRLQYATILCADGQSALREAVDATWLRPPPPPTPPDFFASLQTGDPLELWHGDGWWEVNLTDAGREASDGAGKLYAVRSPHYASEYRVSAQRLRPRWTFCGSHWKAEAPAGLVVYEGAAPDAFAGPRETPTAAQADALRETVSVLDESGESIRKAFGGAPPGSVAALLAAIAAARNVAQAASAAHEAAATKAKLGEDGYGSDASDGVMHNCGECSACRSMVCFGGSGASRQAPSILPVDLGDPVELERRREESRSAAFEALRRFICASGGVSSMLDGWTTSAEVRRAGDSAGHVDVYFHAPDGRRFRSRLEVARFFELAPHAEQPAWDSRPVGSRSGRRNGDARPKRQLDADAVV</sequence>
<dbReference type="RefSeq" id="XP_005767077.1">
    <property type="nucleotide sequence ID" value="XM_005767020.1"/>
</dbReference>
<dbReference type="PROSITE" id="PS50982">
    <property type="entry name" value="MBD"/>
    <property type="match status" value="1"/>
</dbReference>
<dbReference type="EnsemblProtists" id="EOD14648">
    <property type="protein sequence ID" value="EOD14648"/>
    <property type="gene ID" value="EMIHUDRAFT_197125"/>
</dbReference>
<dbReference type="GeneID" id="17260717"/>
<evidence type="ECO:0000256" key="1">
    <source>
        <dbReference type="SAM" id="MobiDB-lite"/>
    </source>
</evidence>